<dbReference type="PANTHER" id="PTHR24058">
    <property type="entry name" value="DUAL SPECIFICITY PROTEIN KINASE"/>
    <property type="match status" value="1"/>
</dbReference>
<dbReference type="InterPro" id="IPR050494">
    <property type="entry name" value="Ser_Thr_dual-spec_kinase"/>
</dbReference>
<dbReference type="GO" id="GO:0004674">
    <property type="term" value="F:protein serine/threonine kinase activity"/>
    <property type="evidence" value="ECO:0007669"/>
    <property type="project" value="UniProtKB-KW"/>
</dbReference>
<feature type="region of interest" description="Disordered" evidence="6">
    <location>
        <begin position="535"/>
        <end position="565"/>
    </location>
</feature>
<dbReference type="InterPro" id="IPR000719">
    <property type="entry name" value="Prot_kinase_dom"/>
</dbReference>
<dbReference type="InterPro" id="IPR011009">
    <property type="entry name" value="Kinase-like_dom_sf"/>
</dbReference>
<protein>
    <recommendedName>
        <fullName evidence="7">Protein kinase domain-containing protein</fullName>
    </recommendedName>
</protein>
<reference evidence="8" key="4">
    <citation type="submission" date="2025-09" db="UniProtKB">
        <authorList>
            <consortium name="Ensembl"/>
        </authorList>
    </citation>
    <scope>IDENTIFICATION</scope>
    <source>
        <strain evidence="8">HNI</strain>
    </source>
</reference>
<proteinExistence type="predicted"/>
<evidence type="ECO:0000259" key="7">
    <source>
        <dbReference type="PROSITE" id="PS50011"/>
    </source>
</evidence>
<name>A0A3P9LZS2_ORYLA</name>
<evidence type="ECO:0000256" key="2">
    <source>
        <dbReference type="ARBA" id="ARBA00022679"/>
    </source>
</evidence>
<evidence type="ECO:0000313" key="9">
    <source>
        <dbReference type="Proteomes" id="UP000265180"/>
    </source>
</evidence>
<sequence length="818" mass="93592">MHHTNSFSSFNLKEISSVLRQVATALQNPRNTHGILTPNKMKVILGGNQDKQINSTQLSRVENFCVGSRRHFRWYMAPETLLGSWRIEKSHIWSLACIAAEMFFGFPFYTAYSDYEMMWNITHTHGHFPDHLLNAGSKTEEFYLKNDQNQWLLKTSRQCSKTIRQDVRFVSPDDFRKHQQMSGMCSETEQMNVDQFVHLLNGMLLLDPAKRIPLHQVLQHPFVAGDMDFPRNSVETLNSFTGQQNLFSSEKIKEKEIPAGERKRPTIWIMGSGCYINGAKHTGNQCYRENLGLNAKIKWIGKVTMRWRDVLNHFYREVSQKKSPPDVLVLHVGNTNVSDLCEMLRDLKCLHDTFPKMKIVYSLLTPRSRWGNFHPGKINVHRIMVKKNLQFNIRLFNGTVVEHPRLIPFRIDQCKPNGIEIPAKGFKMIVSAIHDTLVQILKQIYLRSQPQVNNDTPYVPHIFPKEQITIPEKEKPSKEFVNEMSPTVRQSEMETSLLKRQSWSLKRKHISETDSESYLSAPKMKRKICQENITENAQSPAEKEHWPNNNKPLLKRKRSAEEPASPVKKIKLVNENVRQNLALVCEGKLDFESPFASSPKTVIQPEEMEEDTSGSSQVSIWSDSSPTTRTHHLLGAPDVWIVGSHSISKAKLAADDSFAKSLHSNPNVKWIGEKDLAWKDIVKEVHQRIFEESGPPEVLLIHAEGDELGTIPPTVIASRKAEDLRVLKETYPQMKIALSLNIPRTNGRFGNPAEINQLQTSVNTIMKGYTDLYHVVVEHENLLPADKNIYGPDGVNLTIQGNQVFLENIQTAINKCLQ</sequence>
<keyword evidence="2" id="KW-0808">Transferase</keyword>
<evidence type="ECO:0000256" key="5">
    <source>
        <dbReference type="ARBA" id="ARBA00022840"/>
    </source>
</evidence>
<dbReference type="Ensembl" id="ENSORLT00020002570.1">
    <property type="protein sequence ID" value="ENSORLP00020026174.1"/>
    <property type="gene ID" value="ENSORLG00020008500.1"/>
</dbReference>
<dbReference type="PROSITE" id="PS50011">
    <property type="entry name" value="PROTEIN_KINASE_DOM"/>
    <property type="match status" value="1"/>
</dbReference>
<evidence type="ECO:0000256" key="6">
    <source>
        <dbReference type="SAM" id="MobiDB-lite"/>
    </source>
</evidence>
<dbReference type="Gene3D" id="1.10.510.10">
    <property type="entry name" value="Transferase(Phosphotransferase) domain 1"/>
    <property type="match status" value="1"/>
</dbReference>
<dbReference type="SMART" id="SM00220">
    <property type="entry name" value="S_TKc"/>
    <property type="match status" value="1"/>
</dbReference>
<evidence type="ECO:0000256" key="1">
    <source>
        <dbReference type="ARBA" id="ARBA00022527"/>
    </source>
</evidence>
<feature type="domain" description="Protein kinase" evidence="7">
    <location>
        <begin position="1"/>
        <end position="223"/>
    </location>
</feature>
<keyword evidence="4" id="KW-0418">Kinase</keyword>
<dbReference type="Pfam" id="PF00069">
    <property type="entry name" value="Pkinase"/>
    <property type="match status" value="1"/>
</dbReference>
<feature type="region of interest" description="Disordered" evidence="6">
    <location>
        <begin position="596"/>
        <end position="625"/>
    </location>
</feature>
<evidence type="ECO:0000313" key="8">
    <source>
        <dbReference type="Ensembl" id="ENSORLP00020026174.1"/>
    </source>
</evidence>
<keyword evidence="3" id="KW-0547">Nucleotide-binding</keyword>
<accession>A0A3P9LZS2</accession>
<evidence type="ECO:0000256" key="3">
    <source>
        <dbReference type="ARBA" id="ARBA00022741"/>
    </source>
</evidence>
<reference evidence="8" key="3">
    <citation type="submission" date="2025-08" db="UniProtKB">
        <authorList>
            <consortium name="Ensembl"/>
        </authorList>
    </citation>
    <scope>IDENTIFICATION</scope>
    <source>
        <strain evidence="8">HNI</strain>
    </source>
</reference>
<reference key="1">
    <citation type="journal article" date="2007" name="Nature">
        <title>The medaka draft genome and insights into vertebrate genome evolution.</title>
        <authorList>
            <person name="Kasahara M."/>
            <person name="Naruse K."/>
            <person name="Sasaki S."/>
            <person name="Nakatani Y."/>
            <person name="Qu W."/>
            <person name="Ahsan B."/>
            <person name="Yamada T."/>
            <person name="Nagayasu Y."/>
            <person name="Doi K."/>
            <person name="Kasai Y."/>
            <person name="Jindo T."/>
            <person name="Kobayashi D."/>
            <person name="Shimada A."/>
            <person name="Toyoda A."/>
            <person name="Kuroki Y."/>
            <person name="Fujiyama A."/>
            <person name="Sasaki T."/>
            <person name="Shimizu A."/>
            <person name="Asakawa S."/>
            <person name="Shimizu N."/>
            <person name="Hashimoto S."/>
            <person name="Yang J."/>
            <person name="Lee Y."/>
            <person name="Matsushima K."/>
            <person name="Sugano S."/>
            <person name="Sakaizumi M."/>
            <person name="Narita T."/>
            <person name="Ohishi K."/>
            <person name="Haga S."/>
            <person name="Ohta F."/>
            <person name="Nomoto H."/>
            <person name="Nogata K."/>
            <person name="Morishita T."/>
            <person name="Endo T."/>
            <person name="Shin-I T."/>
            <person name="Takeda H."/>
            <person name="Morishita S."/>
            <person name="Kohara Y."/>
        </authorList>
    </citation>
    <scope>NUCLEOTIDE SEQUENCE [LARGE SCALE GENOMIC DNA]</scope>
    <source>
        <strain>Hd-rR</strain>
    </source>
</reference>
<feature type="compositionally biased region" description="Polar residues" evidence="6">
    <location>
        <begin position="613"/>
        <end position="625"/>
    </location>
</feature>
<dbReference type="Proteomes" id="UP000265180">
    <property type="component" value="Chromosome 10"/>
</dbReference>
<dbReference type="SUPFAM" id="SSF52266">
    <property type="entry name" value="SGNH hydrolase"/>
    <property type="match status" value="1"/>
</dbReference>
<dbReference type="PANTHER" id="PTHR24058:SF53">
    <property type="entry name" value="HOMEODOMAIN-INTERACTING PROTEIN KINASE 2"/>
    <property type="match status" value="1"/>
</dbReference>
<organism evidence="8 9">
    <name type="scientific">Oryzias latipes</name>
    <name type="common">Japanese rice fish</name>
    <name type="synonym">Japanese killifish</name>
    <dbReference type="NCBI Taxonomy" id="8090"/>
    <lineage>
        <taxon>Eukaryota</taxon>
        <taxon>Metazoa</taxon>
        <taxon>Chordata</taxon>
        <taxon>Craniata</taxon>
        <taxon>Vertebrata</taxon>
        <taxon>Euteleostomi</taxon>
        <taxon>Actinopterygii</taxon>
        <taxon>Neopterygii</taxon>
        <taxon>Teleostei</taxon>
        <taxon>Neoteleostei</taxon>
        <taxon>Acanthomorphata</taxon>
        <taxon>Ovalentaria</taxon>
        <taxon>Atherinomorphae</taxon>
        <taxon>Beloniformes</taxon>
        <taxon>Adrianichthyidae</taxon>
        <taxon>Oryziinae</taxon>
        <taxon>Oryzias</taxon>
    </lineage>
</organism>
<keyword evidence="5" id="KW-0067">ATP-binding</keyword>
<reference evidence="8 9" key="2">
    <citation type="submission" date="2017-04" db="EMBL/GenBank/DDBJ databases">
        <title>CpG methylation of centromeres and impact of large insertions on vertebrate speciation.</title>
        <authorList>
            <person name="Ichikawa K."/>
            <person name="Yoshimura J."/>
            <person name="Morishita S."/>
        </authorList>
    </citation>
    <scope>NUCLEOTIDE SEQUENCE</scope>
    <source>
        <strain evidence="8 9">HNI</strain>
    </source>
</reference>
<dbReference type="AlphaFoldDB" id="A0A3P9LZS2"/>
<keyword evidence="1" id="KW-0723">Serine/threonine-protein kinase</keyword>
<dbReference type="SUPFAM" id="SSF56112">
    <property type="entry name" value="Protein kinase-like (PK-like)"/>
    <property type="match status" value="1"/>
</dbReference>
<evidence type="ECO:0000256" key="4">
    <source>
        <dbReference type="ARBA" id="ARBA00022777"/>
    </source>
</evidence>
<dbReference type="GO" id="GO:0005524">
    <property type="term" value="F:ATP binding"/>
    <property type="evidence" value="ECO:0007669"/>
    <property type="project" value="UniProtKB-KW"/>
</dbReference>